<sequence>SSPYSKLPRETQVAIDNYELNVVELLNYDDNDIRNLFRRLQSGKPLNTGEKLNAFPGSITPLMRSLAKHAIFRKVNFSLKRYKALQLVAQTFILCDYGITDIGARYLYEFFDNNLNADQNSRFYKQSKKMLNYMNRIITDTTCPEILKPSWFVNYFVFTKELLEKYSVTGMKGEIYQFYKDFFSYIQQNKDLILEVKEFDNINRAGTNNKNSIKDRFNFMLVKFLSDYAIQPKDLTRGFTEIQRIAIYRKDVNICQNPNCGKDVPWDDYHADHKIPHSNSGPTTVDNGQVLCSNCNLAKSNNPNIGY</sequence>
<dbReference type="GO" id="GO:0004519">
    <property type="term" value="F:endonuclease activity"/>
    <property type="evidence" value="ECO:0007669"/>
    <property type="project" value="InterPro"/>
</dbReference>
<accession>A0A0F9F377</accession>
<dbReference type="PANTHER" id="PTHR39639:SF1">
    <property type="entry name" value="DUF262 DOMAIN-CONTAINING PROTEIN"/>
    <property type="match status" value="1"/>
</dbReference>
<dbReference type="PANTHER" id="PTHR39639">
    <property type="entry name" value="CHROMOSOME 16, WHOLE GENOME SHOTGUN SEQUENCE"/>
    <property type="match status" value="1"/>
</dbReference>
<dbReference type="InterPro" id="IPR002711">
    <property type="entry name" value="HNH"/>
</dbReference>
<proteinExistence type="predicted"/>
<gene>
    <name evidence="2" type="ORF">LCGC14_2000730</name>
</gene>
<name>A0A0F9F377_9ZZZZ</name>
<protein>
    <recommendedName>
        <fullName evidence="1">C2H2-type domain-containing protein</fullName>
    </recommendedName>
</protein>
<dbReference type="Gene3D" id="1.10.30.50">
    <property type="match status" value="1"/>
</dbReference>
<dbReference type="PROSITE" id="PS00028">
    <property type="entry name" value="ZINC_FINGER_C2H2_1"/>
    <property type="match status" value="1"/>
</dbReference>
<reference evidence="2" key="1">
    <citation type="journal article" date="2015" name="Nature">
        <title>Complex archaea that bridge the gap between prokaryotes and eukaryotes.</title>
        <authorList>
            <person name="Spang A."/>
            <person name="Saw J.H."/>
            <person name="Jorgensen S.L."/>
            <person name="Zaremba-Niedzwiedzka K."/>
            <person name="Martijn J."/>
            <person name="Lind A.E."/>
            <person name="van Eijk R."/>
            <person name="Schleper C."/>
            <person name="Guy L."/>
            <person name="Ettema T.J."/>
        </authorList>
    </citation>
    <scope>NUCLEOTIDE SEQUENCE</scope>
</reference>
<dbReference type="GO" id="GO:0008270">
    <property type="term" value="F:zinc ion binding"/>
    <property type="evidence" value="ECO:0007669"/>
    <property type="project" value="InterPro"/>
</dbReference>
<dbReference type="CDD" id="cd00085">
    <property type="entry name" value="HNHc"/>
    <property type="match status" value="1"/>
</dbReference>
<comment type="caution">
    <text evidence="2">The sequence shown here is derived from an EMBL/GenBank/DDBJ whole genome shotgun (WGS) entry which is preliminary data.</text>
</comment>
<dbReference type="AlphaFoldDB" id="A0A0F9F377"/>
<dbReference type="InterPro" id="IPR013087">
    <property type="entry name" value="Znf_C2H2_type"/>
</dbReference>
<dbReference type="SMART" id="SM00507">
    <property type="entry name" value="HNHc"/>
    <property type="match status" value="1"/>
</dbReference>
<dbReference type="GO" id="GO:0003676">
    <property type="term" value="F:nucleic acid binding"/>
    <property type="evidence" value="ECO:0007669"/>
    <property type="project" value="InterPro"/>
</dbReference>
<dbReference type="EMBL" id="LAZR01022736">
    <property type="protein sequence ID" value="KKL80839.1"/>
    <property type="molecule type" value="Genomic_DNA"/>
</dbReference>
<dbReference type="InterPro" id="IPR003615">
    <property type="entry name" value="HNH_nuc"/>
</dbReference>
<feature type="domain" description="C2H2-type" evidence="1">
    <location>
        <begin position="255"/>
        <end position="277"/>
    </location>
</feature>
<feature type="non-terminal residue" evidence="2">
    <location>
        <position position="1"/>
    </location>
</feature>
<evidence type="ECO:0000259" key="1">
    <source>
        <dbReference type="PROSITE" id="PS00028"/>
    </source>
</evidence>
<dbReference type="Pfam" id="PF01844">
    <property type="entry name" value="HNH"/>
    <property type="match status" value="1"/>
</dbReference>
<evidence type="ECO:0000313" key="2">
    <source>
        <dbReference type="EMBL" id="KKL80839.1"/>
    </source>
</evidence>
<organism evidence="2">
    <name type="scientific">marine sediment metagenome</name>
    <dbReference type="NCBI Taxonomy" id="412755"/>
    <lineage>
        <taxon>unclassified sequences</taxon>
        <taxon>metagenomes</taxon>
        <taxon>ecological metagenomes</taxon>
    </lineage>
</organism>